<dbReference type="InterPro" id="IPR036034">
    <property type="entry name" value="PDZ_sf"/>
</dbReference>
<dbReference type="PRINTS" id="PR00834">
    <property type="entry name" value="PROTEASES2C"/>
</dbReference>
<dbReference type="AlphaFoldDB" id="A0A6J6N5V9"/>
<dbReference type="SUPFAM" id="SSF50156">
    <property type="entry name" value="PDZ domain-like"/>
    <property type="match status" value="1"/>
</dbReference>
<proteinExistence type="inferred from homology"/>
<accession>A0A6J6N5V9</accession>
<evidence type="ECO:0000256" key="1">
    <source>
        <dbReference type="ARBA" id="ARBA00010541"/>
    </source>
</evidence>
<dbReference type="PANTHER" id="PTHR43343">
    <property type="entry name" value="PEPTIDASE S12"/>
    <property type="match status" value="1"/>
</dbReference>
<feature type="domain" description="PDZ" evidence="5">
    <location>
        <begin position="301"/>
        <end position="389"/>
    </location>
</feature>
<dbReference type="GO" id="GO:0004252">
    <property type="term" value="F:serine-type endopeptidase activity"/>
    <property type="evidence" value="ECO:0007669"/>
    <property type="project" value="InterPro"/>
</dbReference>
<protein>
    <submittedName>
        <fullName evidence="6">Unannotated protein</fullName>
    </submittedName>
</protein>
<dbReference type="InterPro" id="IPR001940">
    <property type="entry name" value="Peptidase_S1C"/>
</dbReference>
<dbReference type="InterPro" id="IPR001478">
    <property type="entry name" value="PDZ"/>
</dbReference>
<comment type="similarity">
    <text evidence="1">Belongs to the peptidase S1C family.</text>
</comment>
<dbReference type="InterPro" id="IPR009003">
    <property type="entry name" value="Peptidase_S1_PA"/>
</dbReference>
<dbReference type="EMBL" id="CAEZXL010000029">
    <property type="protein sequence ID" value="CAB4681479.1"/>
    <property type="molecule type" value="Genomic_DNA"/>
</dbReference>
<keyword evidence="3" id="KW-0378">Hydrolase</keyword>
<gene>
    <name evidence="6" type="ORF">UFOPK2373_00284</name>
</gene>
<reference evidence="6" key="1">
    <citation type="submission" date="2020-05" db="EMBL/GenBank/DDBJ databases">
        <authorList>
            <person name="Chiriac C."/>
            <person name="Salcher M."/>
            <person name="Ghai R."/>
            <person name="Kavagutti S V."/>
        </authorList>
    </citation>
    <scope>NUCLEOTIDE SEQUENCE</scope>
</reference>
<dbReference type="Pfam" id="PF13180">
    <property type="entry name" value="PDZ_2"/>
    <property type="match status" value="1"/>
</dbReference>
<dbReference type="PROSITE" id="PS50106">
    <property type="entry name" value="PDZ"/>
    <property type="match status" value="1"/>
</dbReference>
<evidence type="ECO:0000259" key="5">
    <source>
        <dbReference type="PROSITE" id="PS50106"/>
    </source>
</evidence>
<dbReference type="Pfam" id="PF13365">
    <property type="entry name" value="Trypsin_2"/>
    <property type="match status" value="1"/>
</dbReference>
<sequence>MSDNKSHYNNQFLGEPVKLPQQPQAVPAPKAKASTSLILVAVLGPLLGVFVGASAIGGVLPLLSGSQQVTVNNPGSVNWVTGAAAKALPSVVTLSVSGNSSAGTGSGVVLSADGYILTNAHVVTLDGSTSDVVIEVKTSSDRIYKAKVIGTDPTNDLAVIKASGTGFSPIEFADSSKINVGDFAVAIGAPLGYDATVTSGVVSAMHRTIQVASAAVPKDGGSSLQLWNNGTDAPPVNLDVIQTDAAINPGNSGGALINDKGQLIGINVAIATATTTSSQAGSIGVGFAIPSNVGKRVADQIIKNGKVSHGLLGAFVSDATNSDAAASFSVGALVEKLTANGPADKAGIKVGDVITECDGQSIDSASKLTAAIRSKSANSKVTLKLTRNGKEITVEATLGDADANN</sequence>
<keyword evidence="2" id="KW-0645">Protease</keyword>
<evidence type="ECO:0000313" key="6">
    <source>
        <dbReference type="EMBL" id="CAB4681479.1"/>
    </source>
</evidence>
<dbReference type="Gene3D" id="2.30.42.10">
    <property type="match status" value="1"/>
</dbReference>
<evidence type="ECO:0000256" key="4">
    <source>
        <dbReference type="SAM" id="Phobius"/>
    </source>
</evidence>
<dbReference type="SMART" id="SM00228">
    <property type="entry name" value="PDZ"/>
    <property type="match status" value="1"/>
</dbReference>
<dbReference type="SUPFAM" id="SSF50494">
    <property type="entry name" value="Trypsin-like serine proteases"/>
    <property type="match status" value="1"/>
</dbReference>
<dbReference type="InterPro" id="IPR051201">
    <property type="entry name" value="Chloro_Bact_Ser_Proteases"/>
</dbReference>
<keyword evidence="4" id="KW-1133">Transmembrane helix</keyword>
<dbReference type="Gene3D" id="2.40.10.10">
    <property type="entry name" value="Trypsin-like serine proteases"/>
    <property type="match status" value="2"/>
</dbReference>
<evidence type="ECO:0000256" key="2">
    <source>
        <dbReference type="ARBA" id="ARBA00022670"/>
    </source>
</evidence>
<dbReference type="InterPro" id="IPR043504">
    <property type="entry name" value="Peptidase_S1_PA_chymotrypsin"/>
</dbReference>
<evidence type="ECO:0000256" key="3">
    <source>
        <dbReference type="ARBA" id="ARBA00022801"/>
    </source>
</evidence>
<feature type="transmembrane region" description="Helical" evidence="4">
    <location>
        <begin position="37"/>
        <end position="63"/>
    </location>
</feature>
<name>A0A6J6N5V9_9ZZZZ</name>
<keyword evidence="4" id="KW-0812">Transmembrane</keyword>
<dbReference type="GO" id="GO:0006508">
    <property type="term" value="P:proteolysis"/>
    <property type="evidence" value="ECO:0007669"/>
    <property type="project" value="UniProtKB-KW"/>
</dbReference>
<organism evidence="6">
    <name type="scientific">freshwater metagenome</name>
    <dbReference type="NCBI Taxonomy" id="449393"/>
    <lineage>
        <taxon>unclassified sequences</taxon>
        <taxon>metagenomes</taxon>
        <taxon>ecological metagenomes</taxon>
    </lineage>
</organism>
<dbReference type="PANTHER" id="PTHR43343:SF3">
    <property type="entry name" value="PROTEASE DO-LIKE 8, CHLOROPLASTIC"/>
    <property type="match status" value="1"/>
</dbReference>
<keyword evidence="4" id="KW-0472">Membrane</keyword>